<accession>A0A3P6RHM2</accession>
<dbReference type="OrthoDB" id="6062327at2759"/>
<proteinExistence type="predicted"/>
<gene>
    <name evidence="1" type="ORF">CGOC_LOCUS4829</name>
</gene>
<keyword evidence="2" id="KW-1185">Reference proteome</keyword>
<reference evidence="1 2" key="1">
    <citation type="submission" date="2018-11" db="EMBL/GenBank/DDBJ databases">
        <authorList>
            <consortium name="Pathogen Informatics"/>
        </authorList>
    </citation>
    <scope>NUCLEOTIDE SEQUENCE [LARGE SCALE GENOMIC DNA]</scope>
</reference>
<dbReference type="EMBL" id="UYRV01013846">
    <property type="protein sequence ID" value="VDK59899.1"/>
    <property type="molecule type" value="Genomic_DNA"/>
</dbReference>
<evidence type="ECO:0000313" key="2">
    <source>
        <dbReference type="Proteomes" id="UP000271889"/>
    </source>
</evidence>
<dbReference type="Proteomes" id="UP000271889">
    <property type="component" value="Unassembled WGS sequence"/>
</dbReference>
<evidence type="ECO:0000313" key="1">
    <source>
        <dbReference type="EMBL" id="VDK59899.1"/>
    </source>
</evidence>
<dbReference type="AlphaFoldDB" id="A0A3P6RHM2"/>
<sequence>MVLCEQVLIPAIPTVLRDHEQLGAEVIGRLRYTRGTVILSFMPKVYLVLLAENSHFLNTLVEQAMTWVDNYTRQPLLVPLSCWIAPPIMKKCRTFTIKGIVEDWKPGQTVLAPTFNHQHVLISGNQSAVGVIYMYHIAAQSLMTTFIGKFFVSKMQNSCKPSSRTHCKCDIVVQQYKRLILCEHFGGQDSSDMEPHECEQNYYCFIRMC</sequence>
<protein>
    <submittedName>
        <fullName evidence="1">Uncharacterized protein</fullName>
    </submittedName>
</protein>
<name>A0A3P6RHM2_CYLGO</name>
<organism evidence="1 2">
    <name type="scientific">Cylicostephanus goldi</name>
    <name type="common">Nematode worm</name>
    <dbReference type="NCBI Taxonomy" id="71465"/>
    <lineage>
        <taxon>Eukaryota</taxon>
        <taxon>Metazoa</taxon>
        <taxon>Ecdysozoa</taxon>
        <taxon>Nematoda</taxon>
        <taxon>Chromadorea</taxon>
        <taxon>Rhabditida</taxon>
        <taxon>Rhabditina</taxon>
        <taxon>Rhabditomorpha</taxon>
        <taxon>Strongyloidea</taxon>
        <taxon>Strongylidae</taxon>
        <taxon>Cylicostephanus</taxon>
    </lineage>
</organism>